<dbReference type="AlphaFoldDB" id="A0A9E8CU81"/>
<keyword evidence="4" id="KW-0614">Plasmid</keyword>
<dbReference type="PANTHER" id="PTHR48051:SF46">
    <property type="entry name" value="LEUCINE RICH REPEAT-CONTAINING DOMAIN PROTEIN"/>
    <property type="match status" value="1"/>
</dbReference>
<dbReference type="PANTHER" id="PTHR48051">
    <property type="match status" value="1"/>
</dbReference>
<dbReference type="InterPro" id="IPR055414">
    <property type="entry name" value="LRR_R13L4/SHOC2-like"/>
</dbReference>
<gene>
    <name evidence="4" type="ORF">NWE54_27515</name>
</gene>
<dbReference type="SUPFAM" id="SSF52058">
    <property type="entry name" value="L domain-like"/>
    <property type="match status" value="1"/>
</dbReference>
<dbReference type="InterPro" id="IPR050216">
    <property type="entry name" value="LRR_domain-containing"/>
</dbReference>
<name>A0A9E8CU81_9HYPH</name>
<evidence type="ECO:0000259" key="3">
    <source>
        <dbReference type="Pfam" id="PF23598"/>
    </source>
</evidence>
<keyword evidence="2" id="KW-0677">Repeat</keyword>
<protein>
    <recommendedName>
        <fullName evidence="3">Disease resistance R13L4/SHOC-2-like LRR domain-containing protein</fullName>
    </recommendedName>
</protein>
<evidence type="ECO:0000256" key="1">
    <source>
        <dbReference type="ARBA" id="ARBA00022614"/>
    </source>
</evidence>
<accession>A0A9E8CU81</accession>
<geneLocation type="plasmid" evidence="4">
    <name>pNBC436</name>
</geneLocation>
<proteinExistence type="predicted"/>
<sequence>MARRIAPWETELPDDLTPAQGYQLALDRIAWRAEGRPDPSTLDKWPDDDDLDYLLSRHSHDTLDLNSLKLRKVPDELYQSEGIKFLFLMDNRIETIPDDFGEALRLEQLSLFGNPLREVPASLLLMEGLEGLDLGRSALTKLPHLERPSVSIRRLGLERTEWLEIPEGYLANFPNLRSLSLGHSYRHKIPEEVFDLSELIQLDFEGHSLKVLPAQIGRLTKLLSLQLRDCNVETLPKELGELTKLEEKAGRGPFGLHIAGNPFKDKELKRIAKLKNPQQTIEALAWARANGS</sequence>
<evidence type="ECO:0000313" key="4">
    <source>
        <dbReference type="EMBL" id="UZF90041.1"/>
    </source>
</evidence>
<dbReference type="Pfam" id="PF23598">
    <property type="entry name" value="LRR_14"/>
    <property type="match status" value="1"/>
</dbReference>
<dbReference type="Gene3D" id="3.80.10.10">
    <property type="entry name" value="Ribonuclease Inhibitor"/>
    <property type="match status" value="1"/>
</dbReference>
<feature type="domain" description="Disease resistance R13L4/SHOC-2-like LRR" evidence="3">
    <location>
        <begin position="168"/>
        <end position="247"/>
    </location>
</feature>
<dbReference type="InterPro" id="IPR032675">
    <property type="entry name" value="LRR_dom_sf"/>
</dbReference>
<organism evidence="4">
    <name type="scientific">Bosea sp. NBC_00436</name>
    <dbReference type="NCBI Taxonomy" id="2969620"/>
    <lineage>
        <taxon>Bacteria</taxon>
        <taxon>Pseudomonadati</taxon>
        <taxon>Pseudomonadota</taxon>
        <taxon>Alphaproteobacteria</taxon>
        <taxon>Hyphomicrobiales</taxon>
        <taxon>Boseaceae</taxon>
        <taxon>Bosea</taxon>
    </lineage>
</organism>
<dbReference type="EMBL" id="CP102775">
    <property type="protein sequence ID" value="UZF90041.1"/>
    <property type="molecule type" value="Genomic_DNA"/>
</dbReference>
<keyword evidence="1" id="KW-0433">Leucine-rich repeat</keyword>
<evidence type="ECO:0000256" key="2">
    <source>
        <dbReference type="ARBA" id="ARBA00022737"/>
    </source>
</evidence>
<reference evidence="4" key="1">
    <citation type="submission" date="2022-08" db="EMBL/GenBank/DDBJ databases">
        <title>Complete Genome Sequences of 2 Bosea sp. soil isolates.</title>
        <authorList>
            <person name="Alvarez Arevalo M."/>
            <person name="Sterndorff E.B."/>
            <person name="Faurdal D."/>
            <person name="Joergensen T.S."/>
            <person name="Weber T."/>
        </authorList>
    </citation>
    <scope>NUCLEOTIDE SEQUENCE</scope>
    <source>
        <strain evidence="4">NBC_00436</strain>
        <plasmid evidence="4">pNBC436</plasmid>
    </source>
</reference>
<dbReference type="GO" id="GO:0005737">
    <property type="term" value="C:cytoplasm"/>
    <property type="evidence" value="ECO:0007669"/>
    <property type="project" value="TreeGrafter"/>
</dbReference>